<evidence type="ECO:0000313" key="6">
    <source>
        <dbReference type="EMBL" id="APZ95826.1"/>
    </source>
</evidence>
<dbReference type="Pfam" id="PF00884">
    <property type="entry name" value="Sulfatase"/>
    <property type="match status" value="1"/>
</dbReference>
<sequence>MQTSVGVRTIFGMNTPIFHSLCFFLLATATGVAQSPPNIVIVMPDDMGYGDMGCTGNPVIRTPHLDRLASESAQLTDFYVSPVCSPTRACLMTGRYNYRTRVVDTFKGRSMMDPEEVTIAERLKQAGYATGIFGKWHLGDNYPLRPQDQGFDEVLIHRGGGLAQPSEPIENERRYTDPILFHNGEQVQTEGYCTDVYFDAAIDFMKQSRKAGKPFFVYLPPNAPHGPYHDVPEDLLKYYQSIDLTPALGKNKSEKHRDSVARVFAMVENIDQNMGRLDEYLTDSGEKPNTLVLFFTDNGPNTNRYVGPFREMKSWVHEGGIRTAFFARWPGQLEPGHKSDRIAAHIDVLPTLLAAAEVDTPADVKLDGRNVLPLLTGKADDWPDRDLFLQTHRGDAPVEFHHFGMRTQEWKLVHPTGFGNESITRDKPFELYRVGDDPGEATNLADRHPELLTDMKRRYHAWLKDVSSTRPNNYAPPRIIIGSDKERTSHLSIQDWRVGDSAGWGANGVWEVRVVDEGPYDATIRWDKAIGDHDVTLRVGDARFRGKLSPEESEVAFSNIKLPTGEADISVVIGRGDPRRDQAPRFVTLERT</sequence>
<dbReference type="EMBL" id="CP017641">
    <property type="protein sequence ID" value="APZ95826.1"/>
    <property type="molecule type" value="Genomic_DNA"/>
</dbReference>
<dbReference type="SUPFAM" id="SSF53649">
    <property type="entry name" value="Alkaline phosphatase-like"/>
    <property type="match status" value="1"/>
</dbReference>
<dbReference type="EC" id="3.1.6.1" evidence="6"/>
<accession>A0A1P8WP52</accession>
<evidence type="ECO:0000256" key="3">
    <source>
        <dbReference type="ARBA" id="ARBA00022801"/>
    </source>
</evidence>
<dbReference type="PROSITE" id="PS00523">
    <property type="entry name" value="SULFATASE_1"/>
    <property type="match status" value="1"/>
</dbReference>
<dbReference type="FunFam" id="3.40.720.10:FF:000070">
    <property type="entry name" value="Arylsulfatase A"/>
    <property type="match status" value="1"/>
</dbReference>
<dbReference type="STRING" id="1891926.Fuma_05488"/>
<reference evidence="6 7" key="1">
    <citation type="journal article" date="2016" name="Front. Microbiol.">
        <title>Fuerstia marisgermanicae gen. nov., sp. nov., an Unusual Member of the Phylum Planctomycetes from the German Wadden Sea.</title>
        <authorList>
            <person name="Kohn T."/>
            <person name="Heuer A."/>
            <person name="Jogler M."/>
            <person name="Vollmers J."/>
            <person name="Boedeker C."/>
            <person name="Bunk B."/>
            <person name="Rast P."/>
            <person name="Borchert D."/>
            <person name="Glockner I."/>
            <person name="Freese H.M."/>
            <person name="Klenk H.P."/>
            <person name="Overmann J."/>
            <person name="Kaster A.K."/>
            <person name="Rohde M."/>
            <person name="Wiegand S."/>
            <person name="Jogler C."/>
        </authorList>
    </citation>
    <scope>NUCLEOTIDE SEQUENCE [LARGE SCALE GENOMIC DNA]</scope>
    <source>
        <strain evidence="6 7">NH11</strain>
    </source>
</reference>
<organism evidence="6 7">
    <name type="scientific">Fuerstiella marisgermanici</name>
    <dbReference type="NCBI Taxonomy" id="1891926"/>
    <lineage>
        <taxon>Bacteria</taxon>
        <taxon>Pseudomonadati</taxon>
        <taxon>Planctomycetota</taxon>
        <taxon>Planctomycetia</taxon>
        <taxon>Planctomycetales</taxon>
        <taxon>Planctomycetaceae</taxon>
        <taxon>Fuerstiella</taxon>
    </lineage>
</organism>
<gene>
    <name evidence="6" type="primary">atsA_37</name>
    <name evidence="6" type="ORF">Fuma_05488</name>
</gene>
<protein>
    <submittedName>
        <fullName evidence="6">Arylsulfatase</fullName>
        <ecNumber evidence="6">3.1.6.1</ecNumber>
    </submittedName>
</protein>
<dbReference type="PANTHER" id="PTHR42693:SF53">
    <property type="entry name" value="ENDO-4-O-SULFATASE"/>
    <property type="match status" value="1"/>
</dbReference>
<dbReference type="InterPro" id="IPR000917">
    <property type="entry name" value="Sulfatase_N"/>
</dbReference>
<comment type="similarity">
    <text evidence="1">Belongs to the sulfatase family.</text>
</comment>
<dbReference type="Proteomes" id="UP000187735">
    <property type="component" value="Chromosome"/>
</dbReference>
<dbReference type="CDD" id="cd16146">
    <property type="entry name" value="ARS_like"/>
    <property type="match status" value="1"/>
</dbReference>
<proteinExistence type="inferred from homology"/>
<dbReference type="PANTHER" id="PTHR42693">
    <property type="entry name" value="ARYLSULFATASE FAMILY MEMBER"/>
    <property type="match status" value="1"/>
</dbReference>
<dbReference type="KEGG" id="fmr:Fuma_05488"/>
<keyword evidence="4" id="KW-0106">Calcium</keyword>
<dbReference type="AlphaFoldDB" id="A0A1P8WP52"/>
<evidence type="ECO:0000256" key="1">
    <source>
        <dbReference type="ARBA" id="ARBA00008779"/>
    </source>
</evidence>
<dbReference type="InterPro" id="IPR017850">
    <property type="entry name" value="Alkaline_phosphatase_core_sf"/>
</dbReference>
<evidence type="ECO:0000259" key="5">
    <source>
        <dbReference type="Pfam" id="PF00884"/>
    </source>
</evidence>
<name>A0A1P8WP52_9PLAN</name>
<evidence type="ECO:0000256" key="2">
    <source>
        <dbReference type="ARBA" id="ARBA00022723"/>
    </source>
</evidence>
<dbReference type="Gene3D" id="3.40.720.10">
    <property type="entry name" value="Alkaline Phosphatase, subunit A"/>
    <property type="match status" value="1"/>
</dbReference>
<dbReference type="Gene3D" id="3.30.1120.10">
    <property type="match status" value="1"/>
</dbReference>
<evidence type="ECO:0000256" key="4">
    <source>
        <dbReference type="ARBA" id="ARBA00022837"/>
    </source>
</evidence>
<dbReference type="InterPro" id="IPR024607">
    <property type="entry name" value="Sulfatase_CS"/>
</dbReference>
<evidence type="ECO:0000313" key="7">
    <source>
        <dbReference type="Proteomes" id="UP000187735"/>
    </source>
</evidence>
<keyword evidence="2" id="KW-0479">Metal-binding</keyword>
<dbReference type="GO" id="GO:0046872">
    <property type="term" value="F:metal ion binding"/>
    <property type="evidence" value="ECO:0007669"/>
    <property type="project" value="UniProtKB-KW"/>
</dbReference>
<keyword evidence="7" id="KW-1185">Reference proteome</keyword>
<dbReference type="InterPro" id="IPR050738">
    <property type="entry name" value="Sulfatase"/>
</dbReference>
<keyword evidence="3 6" id="KW-0378">Hydrolase</keyword>
<feature type="domain" description="Sulfatase N-terminal" evidence="5">
    <location>
        <begin position="37"/>
        <end position="357"/>
    </location>
</feature>
<dbReference type="GO" id="GO:0004065">
    <property type="term" value="F:arylsulfatase activity"/>
    <property type="evidence" value="ECO:0007669"/>
    <property type="project" value="UniProtKB-EC"/>
</dbReference>